<comment type="caution">
    <text evidence="4">The sequence shown here is derived from an EMBL/GenBank/DDBJ whole genome shotgun (WGS) entry which is preliminary data.</text>
</comment>
<dbReference type="EMBL" id="BNJF01000001">
    <property type="protein sequence ID" value="GHO44264.1"/>
    <property type="molecule type" value="Genomic_DNA"/>
</dbReference>
<reference evidence="4" key="1">
    <citation type="submission" date="2020-10" db="EMBL/GenBank/DDBJ databases">
        <title>Taxonomic study of unclassified bacteria belonging to the class Ktedonobacteria.</title>
        <authorList>
            <person name="Yabe S."/>
            <person name="Wang C.M."/>
            <person name="Zheng Y."/>
            <person name="Sakai Y."/>
            <person name="Cavaletti L."/>
            <person name="Monciardini P."/>
            <person name="Donadio S."/>
        </authorList>
    </citation>
    <scope>NUCLEOTIDE SEQUENCE</scope>
    <source>
        <strain evidence="4">SOSP1-1</strain>
    </source>
</reference>
<feature type="domain" description="SH3" evidence="3">
    <location>
        <begin position="73"/>
        <end position="128"/>
    </location>
</feature>
<protein>
    <recommendedName>
        <fullName evidence="3">SH3 domain-containing protein</fullName>
    </recommendedName>
</protein>
<dbReference type="SUPFAM" id="SSF50044">
    <property type="entry name" value="SH3-domain"/>
    <property type="match status" value="2"/>
</dbReference>
<evidence type="ECO:0000313" key="4">
    <source>
        <dbReference type="EMBL" id="GHO44264.1"/>
    </source>
</evidence>
<evidence type="ECO:0000313" key="5">
    <source>
        <dbReference type="Proteomes" id="UP000612362"/>
    </source>
</evidence>
<keyword evidence="5" id="KW-1185">Reference proteome</keyword>
<dbReference type="Gene3D" id="2.30.30.40">
    <property type="entry name" value="SH3 Domains"/>
    <property type="match status" value="2"/>
</dbReference>
<sequence>MNRPQADPRRTCHVTKDYQASSPDPISVEAYESFAVSEKRSAWEDNPAWIWVWCTDQRGKSGWMPKNIIHMDADTKVGMTSSAYNAIELTVTVGQKLTIEHEESGWYWCYDQLGNHGWVPISHVLILS</sequence>
<gene>
    <name evidence="4" type="ORF">KSX_24270</name>
</gene>
<evidence type="ECO:0000256" key="2">
    <source>
        <dbReference type="SAM" id="MobiDB-lite"/>
    </source>
</evidence>
<dbReference type="CDD" id="cd00174">
    <property type="entry name" value="SH3"/>
    <property type="match status" value="1"/>
</dbReference>
<keyword evidence="1" id="KW-0728">SH3 domain</keyword>
<dbReference type="InterPro" id="IPR001452">
    <property type="entry name" value="SH3_domain"/>
</dbReference>
<dbReference type="AlphaFoldDB" id="A0A8J3HV03"/>
<dbReference type="PROSITE" id="PS50002">
    <property type="entry name" value="SH3"/>
    <property type="match status" value="1"/>
</dbReference>
<evidence type="ECO:0000259" key="3">
    <source>
        <dbReference type="PROSITE" id="PS50002"/>
    </source>
</evidence>
<dbReference type="Proteomes" id="UP000612362">
    <property type="component" value="Unassembled WGS sequence"/>
</dbReference>
<dbReference type="Pfam" id="PF07653">
    <property type="entry name" value="SH3_2"/>
    <property type="match status" value="1"/>
</dbReference>
<organism evidence="4 5">
    <name type="scientific">Ktedonospora formicarum</name>
    <dbReference type="NCBI Taxonomy" id="2778364"/>
    <lineage>
        <taxon>Bacteria</taxon>
        <taxon>Bacillati</taxon>
        <taxon>Chloroflexota</taxon>
        <taxon>Ktedonobacteria</taxon>
        <taxon>Ktedonobacterales</taxon>
        <taxon>Ktedonobacteraceae</taxon>
        <taxon>Ktedonospora</taxon>
    </lineage>
</organism>
<feature type="compositionally biased region" description="Basic and acidic residues" evidence="2">
    <location>
        <begin position="1"/>
        <end position="16"/>
    </location>
</feature>
<name>A0A8J3HV03_9CHLR</name>
<feature type="region of interest" description="Disordered" evidence="2">
    <location>
        <begin position="1"/>
        <end position="20"/>
    </location>
</feature>
<accession>A0A8J3HV03</accession>
<dbReference type="RefSeq" id="WP_220193673.1">
    <property type="nucleotide sequence ID" value="NZ_BNJF01000001.1"/>
</dbReference>
<proteinExistence type="predicted"/>
<dbReference type="InterPro" id="IPR036028">
    <property type="entry name" value="SH3-like_dom_sf"/>
</dbReference>
<evidence type="ECO:0000256" key="1">
    <source>
        <dbReference type="ARBA" id="ARBA00022443"/>
    </source>
</evidence>